<proteinExistence type="predicted"/>
<evidence type="ECO:0000313" key="3">
    <source>
        <dbReference type="Proteomes" id="UP000887116"/>
    </source>
</evidence>
<organism evidence="2 3">
    <name type="scientific">Trichonephila clavata</name>
    <name type="common">Joro spider</name>
    <name type="synonym">Nephila clavata</name>
    <dbReference type="NCBI Taxonomy" id="2740835"/>
    <lineage>
        <taxon>Eukaryota</taxon>
        <taxon>Metazoa</taxon>
        <taxon>Ecdysozoa</taxon>
        <taxon>Arthropoda</taxon>
        <taxon>Chelicerata</taxon>
        <taxon>Arachnida</taxon>
        <taxon>Araneae</taxon>
        <taxon>Araneomorphae</taxon>
        <taxon>Entelegynae</taxon>
        <taxon>Araneoidea</taxon>
        <taxon>Nephilidae</taxon>
        <taxon>Trichonephila</taxon>
    </lineage>
</organism>
<evidence type="ECO:0000313" key="2">
    <source>
        <dbReference type="EMBL" id="GFR11420.1"/>
    </source>
</evidence>
<keyword evidence="3" id="KW-1185">Reference proteome</keyword>
<feature type="transmembrane region" description="Helical" evidence="1">
    <location>
        <begin position="355"/>
        <end position="382"/>
    </location>
</feature>
<keyword evidence="1" id="KW-0812">Transmembrane</keyword>
<accession>A0A8X6GY55</accession>
<sequence>MAKIKWINQRVEIVTNTGHNLNYLQYLSPVEISITYYSYLIILKSGESSVTLLGIKCFDVKNIYGYALFVKNEDNCKKNLNCNACWETCGMIHENFEIWGSLCSFPTICLPGCRTACKFLSNSSFPSKNDELMPLTVKSKFDLSAMRFTLEWIPQYNRLNSTVLYTVLIHDEGLEWQQIAQTVSHIVHVKGYMMDRTTSIRVLAANTTHRIAFVETNYVKSSILSTEKPVYVNEENWSPQLVSMVWSDTSTGILATITWPTIPDELDPNEYEVSWNALGDPMEVTGHLQTSKNTVVLTLWPDSIYLVTVDRYTSSDIVYGDTSQTLIINTKDAVNQTTSETKSLEDEFPSNKDPVIIIIGKICLCMIGTIFLYMTIVGLIHISRWIQKATNKILHRKKNTNRMHLLLKKNKVLHQEQEKYIEVINPSMLGIHFKTKTSDAPSLCTLHV</sequence>
<keyword evidence="1" id="KW-1133">Transmembrane helix</keyword>
<reference evidence="2" key="1">
    <citation type="submission" date="2020-07" db="EMBL/GenBank/DDBJ databases">
        <title>Multicomponent nature underlies the extraordinary mechanical properties of spider dragline silk.</title>
        <authorList>
            <person name="Kono N."/>
            <person name="Nakamura H."/>
            <person name="Mori M."/>
            <person name="Yoshida Y."/>
            <person name="Ohtoshi R."/>
            <person name="Malay A.D."/>
            <person name="Moran D.A.P."/>
            <person name="Tomita M."/>
            <person name="Numata K."/>
            <person name="Arakawa K."/>
        </authorList>
    </citation>
    <scope>NUCLEOTIDE SEQUENCE</scope>
</reference>
<dbReference type="OrthoDB" id="8195614at2759"/>
<evidence type="ECO:0000256" key="1">
    <source>
        <dbReference type="SAM" id="Phobius"/>
    </source>
</evidence>
<comment type="caution">
    <text evidence="2">The sequence shown here is derived from an EMBL/GenBank/DDBJ whole genome shotgun (WGS) entry which is preliminary data.</text>
</comment>
<dbReference type="EMBL" id="BMAO01026662">
    <property type="protein sequence ID" value="GFR11420.1"/>
    <property type="molecule type" value="Genomic_DNA"/>
</dbReference>
<dbReference type="Proteomes" id="UP000887116">
    <property type="component" value="Unassembled WGS sequence"/>
</dbReference>
<keyword evidence="1" id="KW-0472">Membrane</keyword>
<dbReference type="AlphaFoldDB" id="A0A8X6GY55"/>
<protein>
    <submittedName>
        <fullName evidence="2">Uncharacterized protein</fullName>
    </submittedName>
</protein>
<gene>
    <name evidence="2" type="primary">AVEN_251608_1</name>
    <name evidence="2" type="ORF">TNCT_201871</name>
</gene>
<name>A0A8X6GY55_TRICU</name>